<feature type="region of interest" description="Disordered" evidence="11">
    <location>
        <begin position="1004"/>
        <end position="1027"/>
    </location>
</feature>
<feature type="domain" description="Protein kinase" evidence="12">
    <location>
        <begin position="687"/>
        <end position="972"/>
    </location>
</feature>
<evidence type="ECO:0000256" key="4">
    <source>
        <dbReference type="ARBA" id="ARBA00022741"/>
    </source>
</evidence>
<dbReference type="GO" id="GO:0008353">
    <property type="term" value="F:RNA polymerase II CTD heptapeptide repeat kinase activity"/>
    <property type="evidence" value="ECO:0007669"/>
    <property type="project" value="UniProtKB-EC"/>
</dbReference>
<feature type="compositionally biased region" description="Low complexity" evidence="11">
    <location>
        <begin position="556"/>
        <end position="567"/>
    </location>
</feature>
<feature type="compositionally biased region" description="Pro residues" evidence="11">
    <location>
        <begin position="621"/>
        <end position="637"/>
    </location>
</feature>
<dbReference type="PANTHER" id="PTHR24056">
    <property type="entry name" value="CELL DIVISION PROTEIN KINASE"/>
    <property type="match status" value="1"/>
</dbReference>
<dbReference type="GO" id="GO:0005524">
    <property type="term" value="F:ATP binding"/>
    <property type="evidence" value="ECO:0007669"/>
    <property type="project" value="UniProtKB-UniRule"/>
</dbReference>
<evidence type="ECO:0000313" key="15">
    <source>
        <dbReference type="Proteomes" id="UP000310689"/>
    </source>
</evidence>
<feature type="compositionally biased region" description="Low complexity" evidence="11">
    <location>
        <begin position="499"/>
        <end position="512"/>
    </location>
</feature>
<evidence type="ECO:0000313" key="14">
    <source>
        <dbReference type="EMBL" id="TIB42916.1"/>
    </source>
</evidence>
<evidence type="ECO:0000259" key="12">
    <source>
        <dbReference type="PROSITE" id="PS50011"/>
    </source>
</evidence>
<gene>
    <name evidence="14" type="ORF">E3P86_00169</name>
</gene>
<dbReference type="PROSITE" id="PS00108">
    <property type="entry name" value="PROTEIN_KINASE_ST"/>
    <property type="match status" value="1"/>
</dbReference>
<feature type="compositionally biased region" description="Basic and acidic residues" evidence="11">
    <location>
        <begin position="62"/>
        <end position="89"/>
    </location>
</feature>
<proteinExistence type="inferred from homology"/>
<dbReference type="InterPro" id="IPR038765">
    <property type="entry name" value="Papain-like_cys_pep_sf"/>
</dbReference>
<reference evidence="14 15" key="1">
    <citation type="submission" date="2019-03" db="EMBL/GenBank/DDBJ databases">
        <title>Sequencing 23 genomes of Wallemia ichthyophaga.</title>
        <authorList>
            <person name="Gostincar C."/>
        </authorList>
    </citation>
    <scope>NUCLEOTIDE SEQUENCE [LARGE SCALE GENOMIC DNA]</scope>
    <source>
        <strain evidence="14 15">EXF-6200</strain>
    </source>
</reference>
<dbReference type="GO" id="GO:0030332">
    <property type="term" value="F:cyclin binding"/>
    <property type="evidence" value="ECO:0007669"/>
    <property type="project" value="TreeGrafter"/>
</dbReference>
<dbReference type="GO" id="GO:0008024">
    <property type="term" value="C:cyclin/CDK positive transcription elongation factor complex"/>
    <property type="evidence" value="ECO:0007669"/>
    <property type="project" value="TreeGrafter"/>
</dbReference>
<feature type="region of interest" description="Disordered" evidence="11">
    <location>
        <begin position="1"/>
        <end position="89"/>
    </location>
</feature>
<feature type="domain" description="OTU" evidence="13">
    <location>
        <begin position="129"/>
        <end position="274"/>
    </location>
</feature>
<feature type="compositionally biased region" description="Polar residues" evidence="11">
    <location>
        <begin position="460"/>
        <end position="483"/>
    </location>
</feature>
<evidence type="ECO:0000256" key="1">
    <source>
        <dbReference type="ARBA" id="ARBA00006485"/>
    </source>
</evidence>
<feature type="compositionally biased region" description="Low complexity" evidence="11">
    <location>
        <begin position="436"/>
        <end position="459"/>
    </location>
</feature>
<protein>
    <recommendedName>
        <fullName evidence="16">Protein kinase domain-containing protein</fullName>
    </recommendedName>
</protein>
<feature type="compositionally biased region" description="Polar residues" evidence="11">
    <location>
        <begin position="48"/>
        <end position="61"/>
    </location>
</feature>
<feature type="region of interest" description="Disordered" evidence="11">
    <location>
        <begin position="377"/>
        <end position="420"/>
    </location>
</feature>
<evidence type="ECO:0000256" key="6">
    <source>
        <dbReference type="ARBA" id="ARBA00022840"/>
    </source>
</evidence>
<evidence type="ECO:0000256" key="11">
    <source>
        <dbReference type="SAM" id="MobiDB-lite"/>
    </source>
</evidence>
<evidence type="ECO:0008006" key="16">
    <source>
        <dbReference type="Google" id="ProtNLM"/>
    </source>
</evidence>
<feature type="compositionally biased region" description="Basic and acidic residues" evidence="11">
    <location>
        <begin position="518"/>
        <end position="528"/>
    </location>
</feature>
<dbReference type="CDD" id="cd22748">
    <property type="entry name" value="OTU_OTUD6-like"/>
    <property type="match status" value="1"/>
</dbReference>
<dbReference type="InterPro" id="IPR017441">
    <property type="entry name" value="Protein_kinase_ATP_BS"/>
</dbReference>
<keyword evidence="5" id="KW-0418">Kinase</keyword>
<evidence type="ECO:0000256" key="9">
    <source>
        <dbReference type="ARBA" id="ARBA00049280"/>
    </source>
</evidence>
<evidence type="ECO:0000256" key="8">
    <source>
        <dbReference type="ARBA" id="ARBA00048367"/>
    </source>
</evidence>
<dbReference type="PROSITE" id="PS50011">
    <property type="entry name" value="PROTEIN_KINASE_DOM"/>
    <property type="match status" value="1"/>
</dbReference>
<evidence type="ECO:0000259" key="13">
    <source>
        <dbReference type="PROSITE" id="PS50802"/>
    </source>
</evidence>
<evidence type="ECO:0000256" key="7">
    <source>
        <dbReference type="ARBA" id="ARBA00047811"/>
    </source>
</evidence>
<sequence length="1027" mass="116702">MVRKRDSIKNKVKEVFSPSPTQEPVEHAVDDSLEDDLFAQLDAKEAEQTSNTPSKTPSQTHSMREVEAEAEAEQKKSRKARREEKRLLEEESIRQAAFAEANLPENEKLAKEATEEEKIIIDICNKHARKMHEISPDGHCLYAAIADQVTCDSLLEYSPQFQATYQDMRSTAANYLREHADDFMPFLTTANLTPADGADSDGHEAEGTPMDIAQFNKYCEIVENTGEWGGHIELLAISRAINKPIHVVQRSHHNVILIGGREGEFEHNPEGVDGIWLSFHTRMYGLGEVALQLAEKKRRHNVLARSSIARNENDTCIRIVSTVCFASRYFARPLSPPISLAPVLPPSSATNSDEEKYPERAVRISAQTSALRFPGSAWKAKGYSHQSPPAARPQEGYRSPDHTMYKRHKGSQNHKDNYRWQKDYEDYHRSGRNIDYGKSYGKNHSSSSSSYSNRYNGNNMNDQKNLNDYANAMNPNNKYNPSSPRKNQSKNKTKKKKPNNNNSNNIPPQSRNLTPSSHIDRPDFEHRSMQPFDGDPIDRHIDNVMRGAGGGDRRSSYGSFSHSKYSHNGPQPSTSREILHPPTKGRVIEGARNRWVENQLKAQAQTQSETHQQPPSSKPLYPIPPPPLPSKPPPPPKARNLSPKNLPSPKEEDVGPIVLGWHNLPRFDLKEVDESAFQVPDNITDFYDRLCQVGEGTYGKVYKARNKVSKLHVALKRIRMEQERDGFPVTALREIKLLQQSHHDNIVRLHEMLVSNGSVYMVFEYMENDLTGLLQHGPHLFQLQHKKSLCQQMLAGLSYLHYRGILHRDMKGSNILISNKGVLKLADFGLARFFHKHRKADYTNRVITIWYRPPELLLGATSYGPEVDMWSAGCIMLEIYTTKPVFQGDNELHQLEIVFKMLGAPSHQDWPGFSSLPWYELVRPTGKHSSERFRETFKRWLTPAGLELAQALLTFNPQKRLSAKDALQLPFFKSEEPLPELPSHLGELQGEWHEFEAKREKAQARLKAKEMESKEGTEGETARENSA</sequence>
<dbReference type="FunFam" id="1.10.510.10:FF:000415">
    <property type="entry name" value="CMGC/CDK/CRK7 protein kinase, variant"/>
    <property type="match status" value="1"/>
</dbReference>
<dbReference type="Pfam" id="PF00069">
    <property type="entry name" value="Pkinase"/>
    <property type="match status" value="1"/>
</dbReference>
<dbReference type="Proteomes" id="UP000310689">
    <property type="component" value="Unassembled WGS sequence"/>
</dbReference>
<dbReference type="SUPFAM" id="SSF54001">
    <property type="entry name" value="Cysteine proteinases"/>
    <property type="match status" value="1"/>
</dbReference>
<keyword evidence="6 10" id="KW-0067">ATP-binding</keyword>
<evidence type="ECO:0000256" key="10">
    <source>
        <dbReference type="PROSITE-ProRule" id="PRU10141"/>
    </source>
</evidence>
<dbReference type="PANTHER" id="PTHR24056:SF546">
    <property type="entry name" value="CYCLIN-DEPENDENT KINASE 12"/>
    <property type="match status" value="1"/>
</dbReference>
<evidence type="ECO:0000256" key="5">
    <source>
        <dbReference type="ARBA" id="ARBA00022777"/>
    </source>
</evidence>
<comment type="similarity">
    <text evidence="1">Belongs to the protein kinase superfamily. CMGC Ser/Thr protein kinase family. CDC2/CDKX subfamily.</text>
</comment>
<dbReference type="InterPro" id="IPR050108">
    <property type="entry name" value="CDK"/>
</dbReference>
<dbReference type="InterPro" id="IPR011009">
    <property type="entry name" value="Kinase-like_dom_sf"/>
</dbReference>
<name>A0A4T0JIK6_WALIC</name>
<dbReference type="Pfam" id="PF02338">
    <property type="entry name" value="OTU"/>
    <property type="match status" value="1"/>
</dbReference>
<feature type="compositionally biased region" description="Basic and acidic residues" evidence="11">
    <location>
        <begin position="1"/>
        <end position="14"/>
    </location>
</feature>
<dbReference type="SUPFAM" id="SSF56112">
    <property type="entry name" value="Protein kinase-like (PK-like)"/>
    <property type="match status" value="1"/>
</dbReference>
<organism evidence="14 15">
    <name type="scientific">Wallemia ichthyophaga</name>
    <dbReference type="NCBI Taxonomy" id="245174"/>
    <lineage>
        <taxon>Eukaryota</taxon>
        <taxon>Fungi</taxon>
        <taxon>Dikarya</taxon>
        <taxon>Basidiomycota</taxon>
        <taxon>Wallemiomycotina</taxon>
        <taxon>Wallemiomycetes</taxon>
        <taxon>Wallemiales</taxon>
        <taxon>Wallemiaceae</taxon>
        <taxon>Wallemia</taxon>
    </lineage>
</organism>
<dbReference type="CDD" id="cd07840">
    <property type="entry name" value="STKc_CDK9_like"/>
    <property type="match status" value="1"/>
</dbReference>
<comment type="catalytic activity">
    <reaction evidence="8">
        <text>L-seryl-[protein] + ATP = O-phospho-L-seryl-[protein] + ADP + H(+)</text>
        <dbReference type="Rhea" id="RHEA:17989"/>
        <dbReference type="Rhea" id="RHEA-COMP:9863"/>
        <dbReference type="Rhea" id="RHEA-COMP:11604"/>
        <dbReference type="ChEBI" id="CHEBI:15378"/>
        <dbReference type="ChEBI" id="CHEBI:29999"/>
        <dbReference type="ChEBI" id="CHEBI:30616"/>
        <dbReference type="ChEBI" id="CHEBI:83421"/>
        <dbReference type="ChEBI" id="CHEBI:456216"/>
        <dbReference type="EC" id="2.7.11.22"/>
    </reaction>
</comment>
<dbReference type="InterPro" id="IPR008271">
    <property type="entry name" value="Ser/Thr_kinase_AS"/>
</dbReference>
<keyword evidence="3" id="KW-0808">Transferase</keyword>
<dbReference type="Gene3D" id="3.90.70.80">
    <property type="match status" value="1"/>
</dbReference>
<dbReference type="AlphaFoldDB" id="A0A4T0JIK6"/>
<feature type="region of interest" description="Disordered" evidence="11">
    <location>
        <begin position="602"/>
        <end position="652"/>
    </location>
</feature>
<evidence type="ECO:0000256" key="3">
    <source>
        <dbReference type="ARBA" id="ARBA00022679"/>
    </source>
</evidence>
<dbReference type="SMART" id="SM00220">
    <property type="entry name" value="S_TKc"/>
    <property type="match status" value="1"/>
</dbReference>
<feature type="region of interest" description="Disordered" evidence="11">
    <location>
        <begin position="435"/>
        <end position="582"/>
    </location>
</feature>
<feature type="compositionally biased region" description="Polar residues" evidence="11">
    <location>
        <begin position="602"/>
        <end position="613"/>
    </location>
</feature>
<feature type="binding site" evidence="10">
    <location>
        <position position="716"/>
    </location>
    <ligand>
        <name>ATP</name>
        <dbReference type="ChEBI" id="CHEBI:30616"/>
    </ligand>
</feature>
<accession>A0A4T0JIK6</accession>
<keyword evidence="4 10" id="KW-0547">Nucleotide-binding</keyword>
<dbReference type="FunFam" id="3.30.200.20:FF:000375">
    <property type="entry name" value="Cell division related protein kinase 2"/>
    <property type="match status" value="1"/>
</dbReference>
<dbReference type="GO" id="GO:0004693">
    <property type="term" value="F:cyclin-dependent protein serine/threonine kinase activity"/>
    <property type="evidence" value="ECO:0007669"/>
    <property type="project" value="UniProtKB-EC"/>
</dbReference>
<dbReference type="Gene3D" id="3.30.200.20">
    <property type="entry name" value="Phosphorylase Kinase, domain 1"/>
    <property type="match status" value="1"/>
</dbReference>
<comment type="catalytic activity">
    <reaction evidence="7">
        <text>L-threonyl-[protein] + ATP = O-phospho-L-threonyl-[protein] + ADP + H(+)</text>
        <dbReference type="Rhea" id="RHEA:46608"/>
        <dbReference type="Rhea" id="RHEA-COMP:11060"/>
        <dbReference type="Rhea" id="RHEA-COMP:11605"/>
        <dbReference type="ChEBI" id="CHEBI:15378"/>
        <dbReference type="ChEBI" id="CHEBI:30013"/>
        <dbReference type="ChEBI" id="CHEBI:30616"/>
        <dbReference type="ChEBI" id="CHEBI:61977"/>
        <dbReference type="ChEBI" id="CHEBI:456216"/>
        <dbReference type="EC" id="2.7.11.22"/>
    </reaction>
</comment>
<keyword evidence="2" id="KW-0723">Serine/threonine-protein kinase</keyword>
<feature type="compositionally biased region" description="Basic residues" evidence="11">
    <location>
        <begin position="487"/>
        <end position="498"/>
    </location>
</feature>
<dbReference type="PROSITE" id="PS00107">
    <property type="entry name" value="PROTEIN_KINASE_ATP"/>
    <property type="match status" value="1"/>
</dbReference>
<dbReference type="InterPro" id="IPR000719">
    <property type="entry name" value="Prot_kinase_dom"/>
</dbReference>
<evidence type="ECO:0000256" key="2">
    <source>
        <dbReference type="ARBA" id="ARBA00022527"/>
    </source>
</evidence>
<dbReference type="PROSITE" id="PS50802">
    <property type="entry name" value="OTU"/>
    <property type="match status" value="1"/>
</dbReference>
<dbReference type="EMBL" id="SPOI01000003">
    <property type="protein sequence ID" value="TIB42916.1"/>
    <property type="molecule type" value="Genomic_DNA"/>
</dbReference>
<dbReference type="GO" id="GO:0032968">
    <property type="term" value="P:positive regulation of transcription elongation by RNA polymerase II"/>
    <property type="evidence" value="ECO:0007669"/>
    <property type="project" value="TreeGrafter"/>
</dbReference>
<comment type="caution">
    <text evidence="14">The sequence shown here is derived from an EMBL/GenBank/DDBJ whole genome shotgun (WGS) entry which is preliminary data.</text>
</comment>
<comment type="catalytic activity">
    <reaction evidence="9">
        <text>[DNA-directed RNA polymerase] + ATP = phospho-[DNA-directed RNA polymerase] + ADP + H(+)</text>
        <dbReference type="Rhea" id="RHEA:10216"/>
        <dbReference type="Rhea" id="RHEA-COMP:11321"/>
        <dbReference type="Rhea" id="RHEA-COMP:11322"/>
        <dbReference type="ChEBI" id="CHEBI:15378"/>
        <dbReference type="ChEBI" id="CHEBI:30616"/>
        <dbReference type="ChEBI" id="CHEBI:43176"/>
        <dbReference type="ChEBI" id="CHEBI:68546"/>
        <dbReference type="ChEBI" id="CHEBI:456216"/>
        <dbReference type="EC" id="2.7.11.23"/>
    </reaction>
</comment>
<dbReference type="InterPro" id="IPR003323">
    <property type="entry name" value="OTU_dom"/>
</dbReference>
<dbReference type="Gene3D" id="1.10.510.10">
    <property type="entry name" value="Transferase(Phosphotransferase) domain 1"/>
    <property type="match status" value="1"/>
</dbReference>